<feature type="transmembrane region" description="Helical" evidence="1">
    <location>
        <begin position="21"/>
        <end position="41"/>
    </location>
</feature>
<keyword evidence="3" id="KW-1185">Reference proteome</keyword>
<dbReference type="AlphaFoldDB" id="A0ABD6A862"/>
<keyword evidence="1" id="KW-0812">Transmembrane</keyword>
<evidence type="ECO:0000313" key="3">
    <source>
        <dbReference type="Proteomes" id="UP001596547"/>
    </source>
</evidence>
<dbReference type="GeneID" id="79316562"/>
<sequence length="278" mass="29588">MTGRWLGVARKDFRDAIRSRTLLSLTVLFVLFVAGASFLFVEVLPLPLNSTGVLLTSLLTPTSVLVPLIGLLVGYRAVVGERESGSLKLLLSLPYTRGDVLFGKLVGRAGVVFVSVVVGFLTGAVAVLALLRGFDPSVYLAFLAVTLLYALAFVAIGVGISAATASTTRAAVVAFGAFVLFQFLWGPLNDLLVYAVDGTFPAFGAATAPDWSQFLRRLNPQEAYGAAARVAIGTANRAAEPGSQPLYLRDELGLPILALWVVVPLALGYRRFRRADLT</sequence>
<feature type="transmembrane region" description="Helical" evidence="1">
    <location>
        <begin position="170"/>
        <end position="188"/>
    </location>
</feature>
<dbReference type="Proteomes" id="UP001596547">
    <property type="component" value="Unassembled WGS sequence"/>
</dbReference>
<feature type="transmembrane region" description="Helical" evidence="1">
    <location>
        <begin position="137"/>
        <end position="158"/>
    </location>
</feature>
<protein>
    <submittedName>
        <fullName evidence="2">ABC transporter permease subunit</fullName>
    </submittedName>
</protein>
<name>A0ABD6A862_9EURY</name>
<organism evidence="2 3">
    <name type="scientific">Halomarina halobia</name>
    <dbReference type="NCBI Taxonomy" id="3033386"/>
    <lineage>
        <taxon>Archaea</taxon>
        <taxon>Methanobacteriati</taxon>
        <taxon>Methanobacteriota</taxon>
        <taxon>Stenosarchaea group</taxon>
        <taxon>Halobacteria</taxon>
        <taxon>Halobacteriales</taxon>
        <taxon>Natronomonadaceae</taxon>
        <taxon>Halomarina</taxon>
    </lineage>
</organism>
<evidence type="ECO:0000256" key="1">
    <source>
        <dbReference type="SAM" id="Phobius"/>
    </source>
</evidence>
<evidence type="ECO:0000313" key="2">
    <source>
        <dbReference type="EMBL" id="MFC7316786.1"/>
    </source>
</evidence>
<dbReference type="RefSeq" id="WP_276303952.1">
    <property type="nucleotide sequence ID" value="NZ_CP119992.1"/>
</dbReference>
<feature type="transmembrane region" description="Helical" evidence="1">
    <location>
        <begin position="252"/>
        <end position="269"/>
    </location>
</feature>
<keyword evidence="1" id="KW-1133">Transmembrane helix</keyword>
<dbReference type="GO" id="GO:0005886">
    <property type="term" value="C:plasma membrane"/>
    <property type="evidence" value="ECO:0007669"/>
    <property type="project" value="UniProtKB-SubCell"/>
</dbReference>
<dbReference type="EMBL" id="JBHTBF010000002">
    <property type="protein sequence ID" value="MFC7316786.1"/>
    <property type="molecule type" value="Genomic_DNA"/>
</dbReference>
<reference evidence="2 3" key="1">
    <citation type="journal article" date="2019" name="Int. J. Syst. Evol. Microbiol.">
        <title>The Global Catalogue of Microorganisms (GCM) 10K type strain sequencing project: providing services to taxonomists for standard genome sequencing and annotation.</title>
        <authorList>
            <consortium name="The Broad Institute Genomics Platform"/>
            <consortium name="The Broad Institute Genome Sequencing Center for Infectious Disease"/>
            <person name="Wu L."/>
            <person name="Ma J."/>
        </authorList>
    </citation>
    <scope>NUCLEOTIDE SEQUENCE [LARGE SCALE GENOMIC DNA]</scope>
    <source>
        <strain evidence="2 3">PSR21</strain>
    </source>
</reference>
<dbReference type="Pfam" id="PF12679">
    <property type="entry name" value="ABC2_membrane_2"/>
    <property type="match status" value="1"/>
</dbReference>
<accession>A0ABD6A862</accession>
<feature type="transmembrane region" description="Helical" evidence="1">
    <location>
        <begin position="111"/>
        <end position="131"/>
    </location>
</feature>
<comment type="caution">
    <text evidence="2">The sequence shown here is derived from an EMBL/GenBank/DDBJ whole genome shotgun (WGS) entry which is preliminary data.</text>
</comment>
<gene>
    <name evidence="2" type="ORF">ACFQPE_08270</name>
</gene>
<proteinExistence type="predicted"/>
<dbReference type="PANTHER" id="PTHR43471:SF1">
    <property type="entry name" value="ABC TRANSPORTER PERMEASE PROTEIN NOSY-RELATED"/>
    <property type="match status" value="1"/>
</dbReference>
<keyword evidence="1" id="KW-0472">Membrane</keyword>
<dbReference type="PANTHER" id="PTHR43471">
    <property type="entry name" value="ABC TRANSPORTER PERMEASE"/>
    <property type="match status" value="1"/>
</dbReference>
<feature type="transmembrane region" description="Helical" evidence="1">
    <location>
        <begin position="53"/>
        <end position="78"/>
    </location>
</feature>